<dbReference type="OrthoDB" id="1952449at2"/>
<dbReference type="SUPFAM" id="SSF69304">
    <property type="entry name" value="Tricorn protease N-terminal domain"/>
    <property type="match status" value="1"/>
</dbReference>
<dbReference type="eggNOG" id="ENOG5032S5I">
    <property type="taxonomic scope" value="Bacteria"/>
</dbReference>
<dbReference type="Proteomes" id="UP000014923">
    <property type="component" value="Unassembled WGS sequence"/>
</dbReference>
<dbReference type="RefSeq" id="WP_018663369.1">
    <property type="nucleotide sequence ID" value="NZ_HF952018.1"/>
</dbReference>
<evidence type="ECO:0000313" key="4">
    <source>
        <dbReference type="Proteomes" id="UP000014923"/>
    </source>
</evidence>
<evidence type="ECO:0000256" key="1">
    <source>
        <dbReference type="SAM" id="MobiDB-lite"/>
    </source>
</evidence>
<feature type="compositionally biased region" description="Basic and acidic residues" evidence="1">
    <location>
        <begin position="66"/>
        <end position="75"/>
    </location>
</feature>
<keyword evidence="2" id="KW-0472">Membrane</keyword>
<evidence type="ECO:0000313" key="3">
    <source>
        <dbReference type="EMBL" id="CDF59451.1"/>
    </source>
</evidence>
<sequence length="274" mass="32329">MGRPSIFSRNYEEQMRRRRINIALIILILISAGFFYTKYHLNKRGITFNIKEKISFLNKIKVPKKQKEETNKEAKNNNNINVPTNNENKKKEVLKEYIYTSDTQKKFRVVYKEENSNKVFIEVKTEGLAVDYDISTDGKKIVFDDKENQNIIVCDENGNFQDITIKSLKVTNYVFVKDKVIQRNKDYIWAQKPHFTSDDRIVFLTRLPYYATKRGIFLWYADYNGKGAKRIAELSNDINNIKYDGYDEKGALRIISDERVYILEKGSNKLRKIN</sequence>
<dbReference type="EMBL" id="CAVN010000099">
    <property type="protein sequence ID" value="CDF59451.1"/>
    <property type="molecule type" value="Genomic_DNA"/>
</dbReference>
<dbReference type="AlphaFoldDB" id="R7RV17"/>
<feature type="compositionally biased region" description="Low complexity" evidence="1">
    <location>
        <begin position="76"/>
        <end position="85"/>
    </location>
</feature>
<organism evidence="3 4">
    <name type="scientific">Thermobrachium celere DSM 8682</name>
    <dbReference type="NCBI Taxonomy" id="941824"/>
    <lineage>
        <taxon>Bacteria</taxon>
        <taxon>Bacillati</taxon>
        <taxon>Bacillota</taxon>
        <taxon>Clostridia</taxon>
        <taxon>Eubacteriales</taxon>
        <taxon>Clostridiaceae</taxon>
        <taxon>Thermobrachium</taxon>
    </lineage>
</organism>
<keyword evidence="2" id="KW-1133">Transmembrane helix</keyword>
<protein>
    <submittedName>
        <fullName evidence="3">Uncharacterized protein</fullName>
    </submittedName>
</protein>
<keyword evidence="2" id="KW-0812">Transmembrane</keyword>
<accession>R7RV17</accession>
<feature type="transmembrane region" description="Helical" evidence="2">
    <location>
        <begin position="20"/>
        <end position="37"/>
    </location>
</feature>
<feature type="region of interest" description="Disordered" evidence="1">
    <location>
        <begin position="66"/>
        <end position="85"/>
    </location>
</feature>
<proteinExistence type="predicted"/>
<gene>
    <name evidence="3" type="ORF">TCEL_00917</name>
</gene>
<reference evidence="3" key="1">
    <citation type="submission" date="2013-03" db="EMBL/GenBank/DDBJ databases">
        <title>Draft genome sequence of the hydrogen-ethanol-producing anaerobic alkalithermophilic Caloramator celere.</title>
        <authorList>
            <person name="Ciranna A."/>
            <person name="Larjo A."/>
            <person name="Kivisto A."/>
            <person name="Santala V."/>
            <person name="Roos C."/>
            <person name="Karp M."/>
        </authorList>
    </citation>
    <scope>NUCLEOTIDE SEQUENCE [LARGE SCALE GENOMIC DNA]</scope>
    <source>
        <strain evidence="3">DSM 8682</strain>
    </source>
</reference>
<dbReference type="HOGENOM" id="CLU_1048478_0_0_9"/>
<name>R7RV17_9CLOT</name>
<keyword evidence="4" id="KW-1185">Reference proteome</keyword>
<comment type="caution">
    <text evidence="3">The sequence shown here is derived from an EMBL/GenBank/DDBJ whole genome shotgun (WGS) entry which is preliminary data.</text>
</comment>
<evidence type="ECO:0000256" key="2">
    <source>
        <dbReference type="SAM" id="Phobius"/>
    </source>
</evidence>